<dbReference type="InterPro" id="IPR036259">
    <property type="entry name" value="MFS_trans_sf"/>
</dbReference>
<dbReference type="Pfam" id="PF00083">
    <property type="entry name" value="Sugar_tr"/>
    <property type="match status" value="1"/>
</dbReference>
<protein>
    <recommendedName>
        <fullName evidence="6">Major facilitator superfamily (MFS) profile domain-containing protein</fullName>
    </recommendedName>
</protein>
<dbReference type="Gene3D" id="1.20.1250.20">
    <property type="entry name" value="MFS general substrate transporter like domains"/>
    <property type="match status" value="1"/>
</dbReference>
<dbReference type="Proteomes" id="UP001159427">
    <property type="component" value="Unassembled WGS sequence"/>
</dbReference>
<feature type="transmembrane region" description="Helical" evidence="5">
    <location>
        <begin position="20"/>
        <end position="41"/>
    </location>
</feature>
<feature type="transmembrane region" description="Helical" evidence="5">
    <location>
        <begin position="410"/>
        <end position="435"/>
    </location>
</feature>
<evidence type="ECO:0000313" key="8">
    <source>
        <dbReference type="Proteomes" id="UP001159427"/>
    </source>
</evidence>
<feature type="transmembrane region" description="Helical" evidence="5">
    <location>
        <begin position="372"/>
        <end position="398"/>
    </location>
</feature>
<dbReference type="CDD" id="cd17317">
    <property type="entry name" value="MFS_SLC22"/>
    <property type="match status" value="1"/>
</dbReference>
<evidence type="ECO:0000256" key="3">
    <source>
        <dbReference type="ARBA" id="ARBA00022989"/>
    </source>
</evidence>
<proteinExistence type="predicted"/>
<feature type="transmembrane region" description="Helical" evidence="5">
    <location>
        <begin position="288"/>
        <end position="306"/>
    </location>
</feature>
<keyword evidence="8" id="KW-1185">Reference proteome</keyword>
<evidence type="ECO:0000256" key="5">
    <source>
        <dbReference type="SAM" id="Phobius"/>
    </source>
</evidence>
<dbReference type="PANTHER" id="PTHR24064">
    <property type="entry name" value="SOLUTE CARRIER FAMILY 22 MEMBER"/>
    <property type="match status" value="1"/>
</dbReference>
<evidence type="ECO:0000313" key="7">
    <source>
        <dbReference type="EMBL" id="CAH3023660.1"/>
    </source>
</evidence>
<evidence type="ECO:0000256" key="4">
    <source>
        <dbReference type="ARBA" id="ARBA00023136"/>
    </source>
</evidence>
<reference evidence="7 8" key="1">
    <citation type="submission" date="2022-05" db="EMBL/GenBank/DDBJ databases">
        <authorList>
            <consortium name="Genoscope - CEA"/>
            <person name="William W."/>
        </authorList>
    </citation>
    <scope>NUCLEOTIDE SEQUENCE [LARGE SCALE GENOMIC DNA]</scope>
</reference>
<feature type="transmembrane region" description="Helical" evidence="5">
    <location>
        <begin position="93"/>
        <end position="113"/>
    </location>
</feature>
<feature type="domain" description="Major facilitator superfamily (MFS) profile" evidence="6">
    <location>
        <begin position="20"/>
        <end position="463"/>
    </location>
</feature>
<keyword evidence="2 5" id="KW-0812">Transmembrane</keyword>
<dbReference type="InterPro" id="IPR005828">
    <property type="entry name" value="MFS_sugar_transport-like"/>
</dbReference>
<accession>A0ABN8M652</accession>
<evidence type="ECO:0000256" key="1">
    <source>
        <dbReference type="ARBA" id="ARBA00004141"/>
    </source>
</evidence>
<dbReference type="PROSITE" id="PS00216">
    <property type="entry name" value="SUGAR_TRANSPORT_1"/>
    <property type="match status" value="1"/>
</dbReference>
<feature type="transmembrane region" description="Helical" evidence="5">
    <location>
        <begin position="207"/>
        <end position="225"/>
    </location>
</feature>
<feature type="transmembrane region" description="Helical" evidence="5">
    <location>
        <begin position="120"/>
        <end position="138"/>
    </location>
</feature>
<keyword evidence="4 5" id="KW-0472">Membrane</keyword>
<dbReference type="SUPFAM" id="SSF103473">
    <property type="entry name" value="MFS general substrate transporter"/>
    <property type="match status" value="1"/>
</dbReference>
<dbReference type="InterPro" id="IPR005829">
    <property type="entry name" value="Sugar_transporter_CS"/>
</dbReference>
<name>A0ABN8M652_9CNID</name>
<organism evidence="7 8">
    <name type="scientific">Porites evermanni</name>
    <dbReference type="NCBI Taxonomy" id="104178"/>
    <lineage>
        <taxon>Eukaryota</taxon>
        <taxon>Metazoa</taxon>
        <taxon>Cnidaria</taxon>
        <taxon>Anthozoa</taxon>
        <taxon>Hexacorallia</taxon>
        <taxon>Scleractinia</taxon>
        <taxon>Fungiina</taxon>
        <taxon>Poritidae</taxon>
        <taxon>Porites</taxon>
    </lineage>
</organism>
<evidence type="ECO:0000256" key="2">
    <source>
        <dbReference type="ARBA" id="ARBA00022692"/>
    </source>
</evidence>
<sequence length="522" mass="58393">MEFDHVLRIIGEFGPHQRRLYVLLNLSLIPAAFQLLLQVFAGAEPSWSCLNSSANETCPRNKSHCLEIQYTSKFTSIVTEWNLICENAYKADLVQSVLMTGTLFGALILGAFADKFGRRKIWYISFTGLVMFGFASSFAPTYRIYTLLRFFTGFCIGGEILSAFVLATELIGPSYRGFAGTMAQCFFTTGILILPIVAYLVREWRTLSVLLSLPFCVFILFFRIVPESARWLIIRGRLAEAEDILSSIARKNGIAVPKILLQVHRPLSVVGNKYGCLDLFSNLKIAKVTIVLFYLWFVNTLVYYGLSLNTKHLGGDIYKNFFLSSLMELPAYLTSVCLINWIGRRRSLCYYMTIGGTACLVCLFFQTGTKPVYRILTTIFAMIGKFGISASFAVIYIYSAELLPTVVRNVGMGVCSMASRIGGICSPFVVFLGIYTRPLPMMIFGMCSFSAGLLSLILPETLNKPLPESLEETGFEGVEGMSYERLEMEQYTRGAVDSNDDVFQANDSDFDDDLVSEKTTFI</sequence>
<dbReference type="InterPro" id="IPR020846">
    <property type="entry name" value="MFS_dom"/>
</dbReference>
<dbReference type="PROSITE" id="PS50850">
    <property type="entry name" value="MFS"/>
    <property type="match status" value="1"/>
</dbReference>
<evidence type="ECO:0000259" key="6">
    <source>
        <dbReference type="PROSITE" id="PS50850"/>
    </source>
</evidence>
<dbReference type="PROSITE" id="PS00217">
    <property type="entry name" value="SUGAR_TRANSPORT_2"/>
    <property type="match status" value="1"/>
</dbReference>
<feature type="transmembrane region" description="Helical" evidence="5">
    <location>
        <begin position="144"/>
        <end position="166"/>
    </location>
</feature>
<feature type="transmembrane region" description="Helical" evidence="5">
    <location>
        <begin position="348"/>
        <end position="366"/>
    </location>
</feature>
<comment type="subcellular location">
    <subcellularLocation>
        <location evidence="1">Membrane</location>
        <topology evidence="1">Multi-pass membrane protein</topology>
    </subcellularLocation>
</comment>
<dbReference type="EMBL" id="CALNXI010000270">
    <property type="protein sequence ID" value="CAH3023660.1"/>
    <property type="molecule type" value="Genomic_DNA"/>
</dbReference>
<keyword evidence="3 5" id="KW-1133">Transmembrane helix</keyword>
<feature type="transmembrane region" description="Helical" evidence="5">
    <location>
        <begin position="321"/>
        <end position="341"/>
    </location>
</feature>
<feature type="transmembrane region" description="Helical" evidence="5">
    <location>
        <begin position="178"/>
        <end position="201"/>
    </location>
</feature>
<gene>
    <name evidence="7" type="ORF">PEVE_00020116</name>
</gene>
<comment type="caution">
    <text evidence="7">The sequence shown here is derived from an EMBL/GenBank/DDBJ whole genome shotgun (WGS) entry which is preliminary data.</text>
</comment>